<organism evidence="9 10">
    <name type="scientific">Inhella crocodyli</name>
    <dbReference type="NCBI Taxonomy" id="2499851"/>
    <lineage>
        <taxon>Bacteria</taxon>
        <taxon>Pseudomonadati</taxon>
        <taxon>Pseudomonadota</taxon>
        <taxon>Betaproteobacteria</taxon>
        <taxon>Burkholderiales</taxon>
        <taxon>Sphaerotilaceae</taxon>
        <taxon>Inhella</taxon>
    </lineage>
</organism>
<keyword evidence="5" id="KW-0175">Coiled coil</keyword>
<dbReference type="Proteomes" id="UP000288587">
    <property type="component" value="Unassembled WGS sequence"/>
</dbReference>
<keyword evidence="6" id="KW-1133">Transmembrane helix</keyword>
<evidence type="ECO:0000313" key="9">
    <source>
        <dbReference type="EMBL" id="RVT83837.1"/>
    </source>
</evidence>
<reference evidence="9 10" key="1">
    <citation type="submission" date="2019-01" db="EMBL/GenBank/DDBJ databases">
        <authorList>
            <person name="Chen W.-M."/>
        </authorList>
    </citation>
    <scope>NUCLEOTIDE SEQUENCE [LARGE SCALE GENOMIC DNA]</scope>
    <source>
        <strain evidence="9 10">CCP-18</strain>
    </source>
</reference>
<keyword evidence="6" id="KW-0472">Membrane</keyword>
<evidence type="ECO:0000256" key="4">
    <source>
        <dbReference type="PROSITE-ProRule" id="PRU00284"/>
    </source>
</evidence>
<evidence type="ECO:0000256" key="6">
    <source>
        <dbReference type="SAM" id="Phobius"/>
    </source>
</evidence>
<dbReference type="FunFam" id="1.10.287.950:FF:000001">
    <property type="entry name" value="Methyl-accepting chemotaxis sensory transducer"/>
    <property type="match status" value="1"/>
</dbReference>
<dbReference type="CDD" id="cd11386">
    <property type="entry name" value="MCP_signal"/>
    <property type="match status" value="1"/>
</dbReference>
<comment type="subcellular location">
    <subcellularLocation>
        <location evidence="1">Membrane</location>
    </subcellularLocation>
</comment>
<dbReference type="InterPro" id="IPR051310">
    <property type="entry name" value="MCP_chemotaxis"/>
</dbReference>
<feature type="domain" description="Methyl-accepting transducer" evidence="7">
    <location>
        <begin position="395"/>
        <end position="624"/>
    </location>
</feature>
<dbReference type="OrthoDB" id="343520at2"/>
<gene>
    <name evidence="9" type="ORF">EOD73_14835</name>
</gene>
<dbReference type="PROSITE" id="PS50111">
    <property type="entry name" value="CHEMOTAXIS_TRANSDUC_2"/>
    <property type="match status" value="1"/>
</dbReference>
<dbReference type="PANTHER" id="PTHR43531:SF14">
    <property type="entry name" value="METHYL-ACCEPTING CHEMOTAXIS PROTEIN I-RELATED"/>
    <property type="match status" value="1"/>
</dbReference>
<dbReference type="GO" id="GO:0005886">
    <property type="term" value="C:plasma membrane"/>
    <property type="evidence" value="ECO:0007669"/>
    <property type="project" value="TreeGrafter"/>
</dbReference>
<evidence type="ECO:0000256" key="1">
    <source>
        <dbReference type="ARBA" id="ARBA00004370"/>
    </source>
</evidence>
<dbReference type="SMART" id="SM00283">
    <property type="entry name" value="MA"/>
    <property type="match status" value="1"/>
</dbReference>
<accession>A0A3S2UES8</accession>
<feature type="coiled-coil region" evidence="5">
    <location>
        <begin position="206"/>
        <end position="233"/>
    </location>
</feature>
<sequence length="648" mass="69298">MFSMKDQSLVVRFSWLSLLVVLAVALPTGALMQRVLAEQRFVHQEFQGTPAALSLLDAIAAVQEHRLHSFLQLSGQADAAAPRQAAQAKVNAALKAVEAVLPEAEGLRARWTDAQKAFAVLAAEVAQDRMAGREAFDRHGALLRQLDDLSAHVLAASGLLLDPEPGNYFLIVAGFQEGKTVVDQLAQLHDLGFNVLRQKGASPLDLNQLAAVKARLEDRARFFQQNLDLAHERAGVVLDEDLQRRVTAAKEGVAQSIALVDQTFLGFSPDFDKPAADYAKALQSALQAQTQLTQTLSRHVAHALQARAQELATFVYALSAVLLALLGFLAWRLWAVVQAILKPIQTLAQRSTSMAGGDLSQPFQADTRNELGQLSQALEAMRHEWSALLLGFQQATQEVNSASDEIRQENQELSARTEQAAARLQQTASTVQTLSADVVVTADNAQQARQLANDAAAVAAQGGNTVGQAVSAMDAIHTASQRIVDIIGVIDGIAFQTNILALNAAVEAARAGEQGRGFAVVASEVRTLAQRSATAAREIKGLIAVSTERIEEGLERVHAAGHTMQSIQSAVANVNAVIQDISAAAGRQSHEIRAVNEAVAALETLTQQNAAVAEQSASSTEVLAQLSQRLQASVAHFVLSDNSPPRQR</sequence>
<dbReference type="Pfam" id="PF00672">
    <property type="entry name" value="HAMP"/>
    <property type="match status" value="1"/>
</dbReference>
<evidence type="ECO:0000259" key="7">
    <source>
        <dbReference type="PROSITE" id="PS50111"/>
    </source>
</evidence>
<dbReference type="InterPro" id="IPR004089">
    <property type="entry name" value="MCPsignal_dom"/>
</dbReference>
<dbReference type="EMBL" id="SACM01000004">
    <property type="protein sequence ID" value="RVT83837.1"/>
    <property type="molecule type" value="Genomic_DNA"/>
</dbReference>
<dbReference type="PROSITE" id="PS50885">
    <property type="entry name" value="HAMP"/>
    <property type="match status" value="1"/>
</dbReference>
<feature type="coiled-coil region" evidence="5">
    <location>
        <begin position="364"/>
        <end position="423"/>
    </location>
</feature>
<comment type="similarity">
    <text evidence="3">Belongs to the methyl-accepting chemotaxis (MCP) protein family.</text>
</comment>
<dbReference type="InterPro" id="IPR003660">
    <property type="entry name" value="HAMP_dom"/>
</dbReference>
<keyword evidence="4" id="KW-0807">Transducer</keyword>
<keyword evidence="2" id="KW-0488">Methylation</keyword>
<dbReference type="AlphaFoldDB" id="A0A3S2UES8"/>
<dbReference type="GO" id="GO:0007165">
    <property type="term" value="P:signal transduction"/>
    <property type="evidence" value="ECO:0007669"/>
    <property type="project" value="UniProtKB-KW"/>
</dbReference>
<evidence type="ECO:0000256" key="2">
    <source>
        <dbReference type="ARBA" id="ARBA00022481"/>
    </source>
</evidence>
<dbReference type="Gene3D" id="1.10.287.950">
    <property type="entry name" value="Methyl-accepting chemotaxis protein"/>
    <property type="match status" value="1"/>
</dbReference>
<evidence type="ECO:0000259" key="8">
    <source>
        <dbReference type="PROSITE" id="PS50885"/>
    </source>
</evidence>
<proteinExistence type="inferred from homology"/>
<keyword evidence="6" id="KW-0812">Transmembrane</keyword>
<dbReference type="CDD" id="cd06225">
    <property type="entry name" value="HAMP"/>
    <property type="match status" value="1"/>
</dbReference>
<dbReference type="SMART" id="SM00304">
    <property type="entry name" value="HAMP"/>
    <property type="match status" value="1"/>
</dbReference>
<keyword evidence="10" id="KW-1185">Reference proteome</keyword>
<feature type="domain" description="HAMP" evidence="8">
    <location>
        <begin position="338"/>
        <end position="390"/>
    </location>
</feature>
<feature type="transmembrane region" description="Helical" evidence="6">
    <location>
        <begin position="314"/>
        <end position="334"/>
    </location>
</feature>
<dbReference type="PANTHER" id="PTHR43531">
    <property type="entry name" value="PROTEIN ICFG"/>
    <property type="match status" value="1"/>
</dbReference>
<dbReference type="RefSeq" id="WP_127683801.1">
    <property type="nucleotide sequence ID" value="NZ_SACM01000004.1"/>
</dbReference>
<dbReference type="SUPFAM" id="SSF58104">
    <property type="entry name" value="Methyl-accepting chemotaxis protein (MCP) signaling domain"/>
    <property type="match status" value="1"/>
</dbReference>
<dbReference type="Pfam" id="PF00015">
    <property type="entry name" value="MCPsignal"/>
    <property type="match status" value="1"/>
</dbReference>
<evidence type="ECO:0000256" key="3">
    <source>
        <dbReference type="ARBA" id="ARBA00029447"/>
    </source>
</evidence>
<comment type="caution">
    <text evidence="9">The sequence shown here is derived from an EMBL/GenBank/DDBJ whole genome shotgun (WGS) entry which is preliminary data.</text>
</comment>
<protein>
    <submittedName>
        <fullName evidence="9">HAMP domain-containing protein</fullName>
    </submittedName>
</protein>
<name>A0A3S2UES8_9BURK</name>
<dbReference type="GO" id="GO:0004888">
    <property type="term" value="F:transmembrane signaling receptor activity"/>
    <property type="evidence" value="ECO:0007669"/>
    <property type="project" value="TreeGrafter"/>
</dbReference>
<evidence type="ECO:0000256" key="5">
    <source>
        <dbReference type="SAM" id="Coils"/>
    </source>
</evidence>
<evidence type="ECO:0000313" key="10">
    <source>
        <dbReference type="Proteomes" id="UP000288587"/>
    </source>
</evidence>
<dbReference type="GO" id="GO:0006935">
    <property type="term" value="P:chemotaxis"/>
    <property type="evidence" value="ECO:0007669"/>
    <property type="project" value="TreeGrafter"/>
</dbReference>